<dbReference type="AlphaFoldDB" id="A0A3S0ZIK2"/>
<keyword evidence="2" id="KW-1185">Reference proteome</keyword>
<organism evidence="1 2">
    <name type="scientific">Chlorogloeopsis fritschii PCC 6912</name>
    <dbReference type="NCBI Taxonomy" id="211165"/>
    <lineage>
        <taxon>Bacteria</taxon>
        <taxon>Bacillati</taxon>
        <taxon>Cyanobacteriota</taxon>
        <taxon>Cyanophyceae</taxon>
        <taxon>Nostocales</taxon>
        <taxon>Chlorogloeopsidaceae</taxon>
        <taxon>Chlorogloeopsis</taxon>
    </lineage>
</organism>
<evidence type="ECO:0000313" key="1">
    <source>
        <dbReference type="EMBL" id="RUR73521.1"/>
    </source>
</evidence>
<gene>
    <name evidence="1" type="ORF">PCC6912_56920</name>
</gene>
<dbReference type="Proteomes" id="UP000268857">
    <property type="component" value="Unassembled WGS sequence"/>
</dbReference>
<name>A0A3S0ZIK2_CHLFR</name>
<evidence type="ECO:0000313" key="2">
    <source>
        <dbReference type="Proteomes" id="UP000268857"/>
    </source>
</evidence>
<proteinExistence type="predicted"/>
<dbReference type="EMBL" id="RSCJ01000035">
    <property type="protein sequence ID" value="RUR73521.1"/>
    <property type="molecule type" value="Genomic_DNA"/>
</dbReference>
<sequence length="49" mass="5451">MSEQANADIKLAYQKAAEATFAIAQALSQIKDKQVRDEIIAKLINDCDR</sequence>
<dbReference type="RefSeq" id="WP_016873766.1">
    <property type="nucleotide sequence ID" value="NZ_AJLN01000047.1"/>
</dbReference>
<accession>A0A3S0ZIK2</accession>
<comment type="caution">
    <text evidence="1">The sequence shown here is derived from an EMBL/GenBank/DDBJ whole genome shotgun (WGS) entry which is preliminary data.</text>
</comment>
<protein>
    <submittedName>
        <fullName evidence="1">Uncharacterized protein</fullName>
    </submittedName>
</protein>
<reference evidence="1 2" key="1">
    <citation type="journal article" date="2019" name="Genome Biol. Evol.">
        <title>Day and night: Metabolic profiles and evolutionary relationships of six axenic non-marine cyanobacteria.</title>
        <authorList>
            <person name="Will S.E."/>
            <person name="Henke P."/>
            <person name="Boedeker C."/>
            <person name="Huang S."/>
            <person name="Brinkmann H."/>
            <person name="Rohde M."/>
            <person name="Jarek M."/>
            <person name="Friedl T."/>
            <person name="Seufert S."/>
            <person name="Schumacher M."/>
            <person name="Overmann J."/>
            <person name="Neumann-Schaal M."/>
            <person name="Petersen J."/>
        </authorList>
    </citation>
    <scope>NUCLEOTIDE SEQUENCE [LARGE SCALE GENOMIC DNA]</scope>
    <source>
        <strain evidence="1 2">PCC 6912</strain>
    </source>
</reference>